<accession>A0A9E4K9B2</accession>
<comment type="caution">
    <text evidence="3">The sequence shown here is derived from an EMBL/GenBank/DDBJ whole genome shotgun (WGS) entry which is preliminary data.</text>
</comment>
<dbReference type="AlphaFoldDB" id="A0A9E4K9B2"/>
<dbReference type="EMBL" id="JAEPCM010000016">
    <property type="protein sequence ID" value="MCG7944801.1"/>
    <property type="molecule type" value="Genomic_DNA"/>
</dbReference>
<evidence type="ECO:0000256" key="1">
    <source>
        <dbReference type="SAM" id="Coils"/>
    </source>
</evidence>
<evidence type="ECO:0000256" key="2">
    <source>
        <dbReference type="SAM" id="SignalP"/>
    </source>
</evidence>
<dbReference type="Proteomes" id="UP000886667">
    <property type="component" value="Unassembled WGS sequence"/>
</dbReference>
<name>A0A9E4K9B2_9GAMM</name>
<reference evidence="3" key="1">
    <citation type="journal article" date="2021" name="Proc. Natl. Acad. Sci. U.S.A.">
        <title>Global biogeography of chemosynthetic symbionts reveals both localized and globally distributed symbiont groups. .</title>
        <authorList>
            <person name="Osvatic J.T."/>
            <person name="Wilkins L.G.E."/>
            <person name="Leibrecht L."/>
            <person name="Leray M."/>
            <person name="Zauner S."/>
            <person name="Polzin J."/>
            <person name="Camacho Y."/>
            <person name="Gros O."/>
            <person name="van Gils J.A."/>
            <person name="Eisen J.A."/>
            <person name="Petersen J.M."/>
            <person name="Yuen B."/>
        </authorList>
    </citation>
    <scope>NUCLEOTIDE SEQUENCE</scope>
    <source>
        <strain evidence="3">MAGclacostrist064TRANS</strain>
    </source>
</reference>
<keyword evidence="2" id="KW-0732">Signal</keyword>
<feature type="coiled-coil region" evidence="1">
    <location>
        <begin position="23"/>
        <end position="64"/>
    </location>
</feature>
<evidence type="ECO:0000313" key="3">
    <source>
        <dbReference type="EMBL" id="MCG7944801.1"/>
    </source>
</evidence>
<feature type="chain" id="PRO_5039524781" evidence="2">
    <location>
        <begin position="21"/>
        <end position="380"/>
    </location>
</feature>
<sequence length="380" mass="42235">MIKKLLMTTALVIAASSASAMTLEEANARIAKYQQESQVVFDNLDELQAEIARLEREQQLLQVYINDTSSQIHDQVRQIAELNKIRYKNFLEVEARYTKTLTDPEPIGSFTVAISGTRVSEDRRSSVGYRAGFRSLLDGSAGAFASIDAVKRADSYELSGSIDIDHNGEIRSSAVSVIDIVEDRNKGVSLIAGVSTNGVDVQPVVGVEVVGRDIGVGVTPIGVNVVERVGKNKADRARYSTNPIVVLFQEVSGQRSALDVLEDDQKREVNRRTWIGRERPMEEVVKVDSADLKIKWYTTNATGDTLFVDANPRWHDNETKELLPGMSYEKPVEKKVKKATKVSEFFGMQRDKEEVMEVDSKGLSAGFLIRTTKGELFKKK</sequence>
<evidence type="ECO:0000313" key="4">
    <source>
        <dbReference type="Proteomes" id="UP000886667"/>
    </source>
</evidence>
<feature type="signal peptide" evidence="2">
    <location>
        <begin position="1"/>
        <end position="20"/>
    </location>
</feature>
<gene>
    <name evidence="3" type="ORF">JAZ07_00485</name>
</gene>
<organism evidence="3 4">
    <name type="scientific">Candidatus Thiodiazotropha taylori</name>
    <dbReference type="NCBI Taxonomy" id="2792791"/>
    <lineage>
        <taxon>Bacteria</taxon>
        <taxon>Pseudomonadati</taxon>
        <taxon>Pseudomonadota</taxon>
        <taxon>Gammaproteobacteria</taxon>
        <taxon>Chromatiales</taxon>
        <taxon>Sedimenticolaceae</taxon>
        <taxon>Candidatus Thiodiazotropha</taxon>
    </lineage>
</organism>
<keyword evidence="1" id="KW-0175">Coiled coil</keyword>
<proteinExistence type="predicted"/>
<protein>
    <submittedName>
        <fullName evidence="3">DUF3450 domain-containing protein</fullName>
    </submittedName>
</protein>